<dbReference type="EMBL" id="MGJJ01000021">
    <property type="protein sequence ID" value="OGN04757.1"/>
    <property type="molecule type" value="Genomic_DNA"/>
</dbReference>
<evidence type="ECO:0008006" key="3">
    <source>
        <dbReference type="Google" id="ProtNLM"/>
    </source>
</evidence>
<accession>A0A1F8EV58</accession>
<evidence type="ECO:0000313" key="2">
    <source>
        <dbReference type="Proteomes" id="UP000177419"/>
    </source>
</evidence>
<name>A0A1F8EV58_9BACT</name>
<dbReference type="AlphaFoldDB" id="A0A1F8EV58"/>
<comment type="caution">
    <text evidence="1">The sequence shown here is derived from an EMBL/GenBank/DDBJ whole genome shotgun (WGS) entry which is preliminary data.</text>
</comment>
<gene>
    <name evidence="1" type="ORF">A2746_00070</name>
</gene>
<organism evidence="1 2">
    <name type="scientific">Candidatus Yanofskybacteria bacterium RIFCSPHIGHO2_01_FULL_44_22</name>
    <dbReference type="NCBI Taxonomy" id="1802669"/>
    <lineage>
        <taxon>Bacteria</taxon>
        <taxon>Candidatus Yanofskyibacteriota</taxon>
    </lineage>
</organism>
<reference evidence="1 2" key="1">
    <citation type="journal article" date="2016" name="Nat. Commun.">
        <title>Thousands of microbial genomes shed light on interconnected biogeochemical processes in an aquifer system.</title>
        <authorList>
            <person name="Anantharaman K."/>
            <person name="Brown C.T."/>
            <person name="Hug L.A."/>
            <person name="Sharon I."/>
            <person name="Castelle C.J."/>
            <person name="Probst A.J."/>
            <person name="Thomas B.C."/>
            <person name="Singh A."/>
            <person name="Wilkins M.J."/>
            <person name="Karaoz U."/>
            <person name="Brodie E.L."/>
            <person name="Williams K.H."/>
            <person name="Hubbard S.S."/>
            <person name="Banfield J.F."/>
        </authorList>
    </citation>
    <scope>NUCLEOTIDE SEQUENCE [LARGE SCALE GENOMIC DNA]</scope>
</reference>
<evidence type="ECO:0000313" key="1">
    <source>
        <dbReference type="EMBL" id="OGN04757.1"/>
    </source>
</evidence>
<protein>
    <recommendedName>
        <fullName evidence="3">Homing endonuclease LAGLIDADG domain-containing protein</fullName>
    </recommendedName>
</protein>
<dbReference type="Proteomes" id="UP000177419">
    <property type="component" value="Unassembled WGS sequence"/>
</dbReference>
<dbReference type="STRING" id="1802669.A2746_00070"/>
<sequence>MRKDKEKAIELRRQNKSYKFISRELNIPMGTLAGWFRDEPWSQEIRDRLGKIESLTYPEKLSKIIAANKKRWHSWHQECQEEAIREFPKLKYDPLFISGIMLYWGEGDKKLENGQVALSNSDPEMIKIFYSFLTHAMRVPIEKIGIRLILYPDLIESVQKNLWSKLTKIPISKFTKSTYIQGRHPTKRNSYGVCLIRVCSRKLKEKILVWINLYQKEFA</sequence>
<proteinExistence type="predicted"/>